<keyword evidence="11" id="KW-1185">Reference proteome</keyword>
<dbReference type="Proteomes" id="UP001595710">
    <property type="component" value="Unassembled WGS sequence"/>
</dbReference>
<feature type="transmembrane region" description="Helical" evidence="8">
    <location>
        <begin position="100"/>
        <end position="121"/>
    </location>
</feature>
<evidence type="ECO:0000256" key="6">
    <source>
        <dbReference type="ARBA" id="ARBA00022989"/>
    </source>
</evidence>
<dbReference type="InterPro" id="IPR020846">
    <property type="entry name" value="MFS_dom"/>
</dbReference>
<feature type="transmembrane region" description="Helical" evidence="8">
    <location>
        <begin position="133"/>
        <end position="152"/>
    </location>
</feature>
<feature type="transmembrane region" description="Helical" evidence="8">
    <location>
        <begin position="343"/>
        <end position="361"/>
    </location>
</feature>
<dbReference type="EMBL" id="JBHRYN010000011">
    <property type="protein sequence ID" value="MFC3701844.1"/>
    <property type="molecule type" value="Genomic_DNA"/>
</dbReference>
<keyword evidence="5 8" id="KW-0812">Transmembrane</keyword>
<gene>
    <name evidence="10" type="ORF">ACFOND_09355</name>
</gene>
<dbReference type="InterPro" id="IPR050189">
    <property type="entry name" value="MFS_Efflux_Transporters"/>
</dbReference>
<evidence type="ECO:0000256" key="3">
    <source>
        <dbReference type="ARBA" id="ARBA00022448"/>
    </source>
</evidence>
<keyword evidence="8" id="KW-0997">Cell inner membrane</keyword>
<dbReference type="InterPro" id="IPR004812">
    <property type="entry name" value="Efflux_drug-R_Bcr/CmlA"/>
</dbReference>
<comment type="similarity">
    <text evidence="2 8">Belongs to the major facilitator superfamily. Bcr/CmlA family.</text>
</comment>
<feature type="transmembrane region" description="Helical" evidence="8">
    <location>
        <begin position="7"/>
        <end position="24"/>
    </location>
</feature>
<evidence type="ECO:0000313" key="10">
    <source>
        <dbReference type="EMBL" id="MFC3701844.1"/>
    </source>
</evidence>
<feature type="transmembrane region" description="Helical" evidence="8">
    <location>
        <begin position="243"/>
        <end position="263"/>
    </location>
</feature>
<reference evidence="11" key="1">
    <citation type="journal article" date="2019" name="Int. J. Syst. Evol. Microbiol.">
        <title>The Global Catalogue of Microorganisms (GCM) 10K type strain sequencing project: providing services to taxonomists for standard genome sequencing and annotation.</title>
        <authorList>
            <consortium name="The Broad Institute Genomics Platform"/>
            <consortium name="The Broad Institute Genome Sequencing Center for Infectious Disease"/>
            <person name="Wu L."/>
            <person name="Ma J."/>
        </authorList>
    </citation>
    <scope>NUCLEOTIDE SEQUENCE [LARGE SCALE GENOMIC DNA]</scope>
    <source>
        <strain evidence="11">CECT 8288</strain>
    </source>
</reference>
<dbReference type="PANTHER" id="PTHR43124:SF3">
    <property type="entry name" value="CHLORAMPHENICOL EFFLUX PUMP RV0191"/>
    <property type="match status" value="1"/>
</dbReference>
<evidence type="ECO:0000256" key="5">
    <source>
        <dbReference type="ARBA" id="ARBA00022692"/>
    </source>
</evidence>
<keyword evidence="4" id="KW-1003">Cell membrane</keyword>
<proteinExistence type="inferred from homology"/>
<feature type="domain" description="Major facilitator superfamily (MFS) profile" evidence="9">
    <location>
        <begin position="9"/>
        <end position="389"/>
    </location>
</feature>
<evidence type="ECO:0000313" key="11">
    <source>
        <dbReference type="Proteomes" id="UP001595710"/>
    </source>
</evidence>
<dbReference type="RefSeq" id="WP_353959003.1">
    <property type="nucleotide sequence ID" value="NZ_JAUFQI010000001.1"/>
</dbReference>
<feature type="transmembrane region" description="Helical" evidence="8">
    <location>
        <begin position="275"/>
        <end position="300"/>
    </location>
</feature>
<protein>
    <recommendedName>
        <fullName evidence="8">Bcr/CflA family efflux transporter</fullName>
    </recommendedName>
</protein>
<sequence>MAQQKQFGFVFFAIMLAMVNLLTSDVYVSAFPDIKESFATSEMLVGWSLSIFFIGSILTLPIYGPMSDRFGRKPVLMVGLTIFAAGSFGCFFSTTIEEFLVARFFQAMGVCSAYVLWQPMVVDIYPEKDVQKIFSIVMPFLGISPALGPLFGGGLTEVFSWRSIFIFLLLLNFILVLWTMFIFKESLKTDVNKMKGSVLASYRELTGSRIFIVIAITLGLCIGVYMAYLTLTPFLLESLDMSPVYIGLTFIPIAAAFGLGGGVGKSLCAQYSELAVTKIGVFGLLTGSAVLIISISIAPLTAAYQLFVPFMLVTLSIGITIPTGTSLVMSIHRDISGACSSGMNLISSLLAFIITLASAGLLAKYRVHTIGIVAVVCSVLAFLLISTTTGDEDSISTEEPTL</sequence>
<evidence type="ECO:0000256" key="4">
    <source>
        <dbReference type="ARBA" id="ARBA00022475"/>
    </source>
</evidence>
<feature type="transmembrane region" description="Helical" evidence="8">
    <location>
        <begin position="44"/>
        <end position="63"/>
    </location>
</feature>
<keyword evidence="3 8" id="KW-0813">Transport</keyword>
<dbReference type="Gene3D" id="1.20.1720.10">
    <property type="entry name" value="Multidrug resistance protein D"/>
    <property type="match status" value="1"/>
</dbReference>
<evidence type="ECO:0000256" key="7">
    <source>
        <dbReference type="ARBA" id="ARBA00023136"/>
    </source>
</evidence>
<dbReference type="PANTHER" id="PTHR43124">
    <property type="entry name" value="PURINE EFFLUX PUMP PBUE"/>
    <property type="match status" value="1"/>
</dbReference>
<comment type="caution">
    <text evidence="10">The sequence shown here is derived from an EMBL/GenBank/DDBJ whole genome shotgun (WGS) entry which is preliminary data.</text>
</comment>
<evidence type="ECO:0000259" key="9">
    <source>
        <dbReference type="PROSITE" id="PS50850"/>
    </source>
</evidence>
<comment type="subcellular location">
    <subcellularLocation>
        <location evidence="8">Cell inner membrane</location>
        <topology evidence="8">Multi-pass membrane protein</topology>
    </subcellularLocation>
    <subcellularLocation>
        <location evidence="1">Cell membrane</location>
        <topology evidence="1">Multi-pass membrane protein</topology>
    </subcellularLocation>
</comment>
<feature type="transmembrane region" description="Helical" evidence="8">
    <location>
        <begin position="306"/>
        <end position="331"/>
    </location>
</feature>
<evidence type="ECO:0000256" key="8">
    <source>
        <dbReference type="RuleBase" id="RU365088"/>
    </source>
</evidence>
<dbReference type="PROSITE" id="PS50850">
    <property type="entry name" value="MFS"/>
    <property type="match status" value="1"/>
</dbReference>
<dbReference type="InterPro" id="IPR011701">
    <property type="entry name" value="MFS"/>
</dbReference>
<dbReference type="SUPFAM" id="SSF103473">
    <property type="entry name" value="MFS general substrate transporter"/>
    <property type="match status" value="1"/>
</dbReference>
<feature type="transmembrane region" description="Helical" evidence="8">
    <location>
        <begin position="75"/>
        <end position="94"/>
    </location>
</feature>
<keyword evidence="6 8" id="KW-1133">Transmembrane helix</keyword>
<evidence type="ECO:0000256" key="2">
    <source>
        <dbReference type="ARBA" id="ARBA00006236"/>
    </source>
</evidence>
<feature type="transmembrane region" description="Helical" evidence="8">
    <location>
        <begin position="210"/>
        <end position="231"/>
    </location>
</feature>
<name>A0ABV7WU01_9GAMM</name>
<dbReference type="Pfam" id="PF07690">
    <property type="entry name" value="MFS_1"/>
    <property type="match status" value="1"/>
</dbReference>
<feature type="transmembrane region" description="Helical" evidence="8">
    <location>
        <begin position="367"/>
        <end position="385"/>
    </location>
</feature>
<dbReference type="CDD" id="cd17320">
    <property type="entry name" value="MFS_MdfA_MDR_like"/>
    <property type="match status" value="1"/>
</dbReference>
<keyword evidence="7 8" id="KW-0472">Membrane</keyword>
<evidence type="ECO:0000256" key="1">
    <source>
        <dbReference type="ARBA" id="ARBA00004651"/>
    </source>
</evidence>
<accession>A0ABV7WU01</accession>
<feature type="transmembrane region" description="Helical" evidence="8">
    <location>
        <begin position="164"/>
        <end position="183"/>
    </location>
</feature>
<organism evidence="10 11">
    <name type="scientific">Reinekea marina</name>
    <dbReference type="NCBI Taxonomy" id="1310421"/>
    <lineage>
        <taxon>Bacteria</taxon>
        <taxon>Pseudomonadati</taxon>
        <taxon>Pseudomonadota</taxon>
        <taxon>Gammaproteobacteria</taxon>
        <taxon>Oceanospirillales</taxon>
        <taxon>Saccharospirillaceae</taxon>
        <taxon>Reinekea</taxon>
    </lineage>
</organism>
<dbReference type="InterPro" id="IPR036259">
    <property type="entry name" value="MFS_trans_sf"/>
</dbReference>
<dbReference type="NCBIfam" id="TIGR00710">
    <property type="entry name" value="efflux_Bcr_CflA"/>
    <property type="match status" value="1"/>
</dbReference>